<dbReference type="InterPro" id="IPR000749">
    <property type="entry name" value="ATP-guanido_PTrfase"/>
</dbReference>
<dbReference type="Gene3D" id="1.10.135.10">
    <property type="entry name" value="ATP:guanido phosphotransferase, N-terminal domain"/>
    <property type="match status" value="1"/>
</dbReference>
<dbReference type="Proteomes" id="UP001431783">
    <property type="component" value="Unassembled WGS sequence"/>
</dbReference>
<dbReference type="PANTHER" id="PTHR11547">
    <property type="entry name" value="ARGININE OR CREATINE KINASE"/>
    <property type="match status" value="1"/>
</dbReference>
<organism evidence="11 12">
    <name type="scientific">Henosepilachna vigintioctopunctata</name>
    <dbReference type="NCBI Taxonomy" id="420089"/>
    <lineage>
        <taxon>Eukaryota</taxon>
        <taxon>Metazoa</taxon>
        <taxon>Ecdysozoa</taxon>
        <taxon>Arthropoda</taxon>
        <taxon>Hexapoda</taxon>
        <taxon>Insecta</taxon>
        <taxon>Pterygota</taxon>
        <taxon>Neoptera</taxon>
        <taxon>Endopterygota</taxon>
        <taxon>Coleoptera</taxon>
        <taxon>Polyphaga</taxon>
        <taxon>Cucujiformia</taxon>
        <taxon>Coccinelloidea</taxon>
        <taxon>Coccinellidae</taxon>
        <taxon>Epilachninae</taxon>
        <taxon>Epilachnini</taxon>
        <taxon>Henosepilachna</taxon>
    </lineage>
</organism>
<dbReference type="InterPro" id="IPR022414">
    <property type="entry name" value="ATP-guanido_PTrfase_cat"/>
</dbReference>
<dbReference type="GO" id="GO:0004111">
    <property type="term" value="F:creatine kinase activity"/>
    <property type="evidence" value="ECO:0007669"/>
    <property type="project" value="InterPro"/>
</dbReference>
<dbReference type="PROSITE" id="PS51510">
    <property type="entry name" value="PHOSPHAGEN_KINASE_C"/>
    <property type="match status" value="1"/>
</dbReference>
<keyword evidence="3 8" id="KW-0808">Transferase</keyword>
<sequence>MAFLRCPQCAVKCGTHYIPYEVLRLLKMGFRRLEHAESRSLLKKYLTETMVEQMKFLKTSNRVNLYDCITCGLENFDCEIGVFACDAESYFVFWPIFFPVLQEIHGFSPTDVHPKSCWQPVEDVLNLEDKDKYIKLTRVRVTRNFKGYPFCPQMSVKQFEEIEQLIKMLLELMTGDLDGTYEHIGEITDKRIRELKKKQFYFDNKDKYFEPSGVYRNWPHGRGIFHNPTENFLVWINPHDHLKVISLEYGGNLRKAYQRTMKAMRKLSRDLSFIFSERMGYVTTCPSDMGTGMKISMHILLPKLSEYEELLYDKADDLGITVKKICQKEGLYEIFNRKRLGVTEIEIARTMQNAAMELINSEQMMIDFTL</sequence>
<evidence type="ECO:0000256" key="1">
    <source>
        <dbReference type="ARBA" id="ARBA00006798"/>
    </source>
</evidence>
<dbReference type="InterPro" id="IPR022413">
    <property type="entry name" value="ATP-guanido_PTrfase_N"/>
</dbReference>
<feature type="binding site" evidence="8">
    <location>
        <begin position="294"/>
        <end position="298"/>
    </location>
    <ligand>
        <name>ATP</name>
        <dbReference type="ChEBI" id="CHEBI:30616"/>
    </ligand>
</feature>
<keyword evidence="4 8" id="KW-0547">Nucleotide-binding</keyword>
<reference evidence="11 12" key="1">
    <citation type="submission" date="2023-03" db="EMBL/GenBank/DDBJ databases">
        <title>Genome insight into feeding habits of ladybird beetles.</title>
        <authorList>
            <person name="Li H.-S."/>
            <person name="Huang Y.-H."/>
            <person name="Pang H."/>
        </authorList>
    </citation>
    <scope>NUCLEOTIDE SEQUENCE [LARGE SCALE GENOMIC DNA]</scope>
    <source>
        <strain evidence="11">SYSU_2023b</strain>
        <tissue evidence="11">Whole body</tissue>
    </source>
</reference>
<dbReference type="FunFam" id="1.10.135.10:FF:000003">
    <property type="entry name" value="Three-domain arginine kinase"/>
    <property type="match status" value="1"/>
</dbReference>
<name>A0AAW1UFB3_9CUCU</name>
<evidence type="ECO:0000256" key="8">
    <source>
        <dbReference type="PROSITE-ProRule" id="PRU00843"/>
    </source>
</evidence>
<evidence type="ECO:0000256" key="2">
    <source>
        <dbReference type="ARBA" id="ARBA00012230"/>
    </source>
</evidence>
<dbReference type="GO" id="GO:0004054">
    <property type="term" value="F:arginine kinase activity"/>
    <property type="evidence" value="ECO:0007669"/>
    <property type="project" value="UniProtKB-EC"/>
</dbReference>
<evidence type="ECO:0000313" key="11">
    <source>
        <dbReference type="EMBL" id="KAK9882282.1"/>
    </source>
</evidence>
<keyword evidence="6 8" id="KW-0067">ATP-binding</keyword>
<comment type="similarity">
    <text evidence="1 7">Belongs to the ATP:guanido phosphotransferase family.</text>
</comment>
<evidence type="ECO:0000256" key="4">
    <source>
        <dbReference type="ARBA" id="ARBA00022741"/>
    </source>
</evidence>
<evidence type="ECO:0000256" key="5">
    <source>
        <dbReference type="ARBA" id="ARBA00022777"/>
    </source>
</evidence>
<evidence type="ECO:0000256" key="3">
    <source>
        <dbReference type="ARBA" id="ARBA00022679"/>
    </source>
</evidence>
<protein>
    <recommendedName>
        <fullName evidence="2">arginine kinase</fullName>
        <ecNumber evidence="2">2.7.3.3</ecNumber>
    </recommendedName>
</protein>
<keyword evidence="12" id="KW-1185">Reference proteome</keyword>
<proteinExistence type="inferred from homology"/>
<dbReference type="SUPFAM" id="SSF55931">
    <property type="entry name" value="Glutamine synthetase/guanido kinase"/>
    <property type="match status" value="1"/>
</dbReference>
<keyword evidence="5 8" id="KW-0418">Kinase</keyword>
<accession>A0AAW1UFB3</accession>
<gene>
    <name evidence="11" type="ORF">WA026_020390</name>
</gene>
<comment type="caution">
    <text evidence="8">Lacks conserved residue(s) required for the propagation of feature annotation.</text>
</comment>
<dbReference type="EMBL" id="JARQZJ010000074">
    <property type="protein sequence ID" value="KAK9882282.1"/>
    <property type="molecule type" value="Genomic_DNA"/>
</dbReference>
<dbReference type="EC" id="2.7.3.3" evidence="2"/>
<feature type="domain" description="Phosphagen kinase N-terminal" evidence="9">
    <location>
        <begin position="22"/>
        <end position="106"/>
    </location>
</feature>
<dbReference type="InterPro" id="IPR036802">
    <property type="entry name" value="ATP-guanido_PTrfase_N_sf"/>
</dbReference>
<feature type="domain" description="Phosphagen kinase C-terminal" evidence="10">
    <location>
        <begin position="133"/>
        <end position="365"/>
    </location>
</feature>
<feature type="binding site" evidence="8">
    <location>
        <begin position="323"/>
        <end position="328"/>
    </location>
    <ligand>
        <name>ATP</name>
        <dbReference type="ChEBI" id="CHEBI:30616"/>
    </ligand>
</feature>
<dbReference type="InterPro" id="IPR014746">
    <property type="entry name" value="Gln_synth/guanido_kin_cat_dom"/>
</dbReference>
<dbReference type="Gene3D" id="3.30.590.10">
    <property type="entry name" value="Glutamine synthetase/guanido kinase, catalytic domain"/>
    <property type="match status" value="1"/>
</dbReference>
<evidence type="ECO:0000259" key="10">
    <source>
        <dbReference type="PROSITE" id="PS51510"/>
    </source>
</evidence>
<dbReference type="GO" id="GO:0005615">
    <property type="term" value="C:extracellular space"/>
    <property type="evidence" value="ECO:0007669"/>
    <property type="project" value="TreeGrafter"/>
</dbReference>
<evidence type="ECO:0000313" key="12">
    <source>
        <dbReference type="Proteomes" id="UP001431783"/>
    </source>
</evidence>
<dbReference type="AlphaFoldDB" id="A0AAW1UFB3"/>
<dbReference type="GO" id="GO:0046314">
    <property type="term" value="P:phosphocreatine biosynthetic process"/>
    <property type="evidence" value="ECO:0007669"/>
    <property type="project" value="InterPro"/>
</dbReference>
<dbReference type="Pfam" id="PF00217">
    <property type="entry name" value="ATP-gua_Ptrans"/>
    <property type="match status" value="1"/>
</dbReference>
<dbReference type="PANTHER" id="PTHR11547:SF38">
    <property type="entry name" value="ARGININE KINASE 1-RELATED"/>
    <property type="match status" value="1"/>
</dbReference>
<dbReference type="SUPFAM" id="SSF48034">
    <property type="entry name" value="Guanido kinase N-terminal domain"/>
    <property type="match status" value="1"/>
</dbReference>
<dbReference type="GO" id="GO:0005524">
    <property type="term" value="F:ATP binding"/>
    <property type="evidence" value="ECO:0007669"/>
    <property type="project" value="UniProtKB-UniRule"/>
</dbReference>
<evidence type="ECO:0000256" key="6">
    <source>
        <dbReference type="ARBA" id="ARBA00022840"/>
    </source>
</evidence>
<dbReference type="Pfam" id="PF02807">
    <property type="entry name" value="ATP-gua_PtransN"/>
    <property type="match status" value="1"/>
</dbReference>
<dbReference type="PROSITE" id="PS51509">
    <property type="entry name" value="PHOSPHAGEN_KINASE_N"/>
    <property type="match status" value="1"/>
</dbReference>
<evidence type="ECO:0000259" key="9">
    <source>
        <dbReference type="PROSITE" id="PS51509"/>
    </source>
</evidence>
<feature type="binding site" evidence="8">
    <location>
        <begin position="136"/>
        <end position="140"/>
    </location>
    <ligand>
        <name>ATP</name>
        <dbReference type="ChEBI" id="CHEBI:30616"/>
    </ligand>
</feature>
<comment type="caution">
    <text evidence="11">The sequence shown here is derived from an EMBL/GenBank/DDBJ whole genome shotgun (WGS) entry which is preliminary data.</text>
</comment>
<evidence type="ECO:0000256" key="7">
    <source>
        <dbReference type="PROSITE-ProRule" id="PRU00842"/>
    </source>
</evidence>